<evidence type="ECO:0000313" key="13">
    <source>
        <dbReference type="Ensembl" id="ENSPNAP00000035440.1"/>
    </source>
</evidence>
<evidence type="ECO:0000256" key="9">
    <source>
        <dbReference type="ARBA" id="ARBA00023224"/>
    </source>
</evidence>
<evidence type="ECO:0000256" key="3">
    <source>
        <dbReference type="ARBA" id="ARBA00022692"/>
    </source>
</evidence>
<evidence type="ECO:0000259" key="12">
    <source>
        <dbReference type="PROSITE" id="PS50262"/>
    </source>
</evidence>
<feature type="transmembrane region" description="Helical" evidence="11">
    <location>
        <begin position="172"/>
        <end position="199"/>
    </location>
</feature>
<feature type="domain" description="G-protein coupled receptors family 1 profile" evidence="12">
    <location>
        <begin position="31"/>
        <end position="280"/>
    </location>
</feature>
<dbReference type="OrthoDB" id="5781782at2759"/>
<feature type="transmembrane region" description="Helical" evidence="11">
    <location>
        <begin position="260"/>
        <end position="283"/>
    </location>
</feature>
<dbReference type="InterPro" id="IPR000276">
    <property type="entry name" value="GPCR_Rhodpsn"/>
</dbReference>
<keyword evidence="7" id="KW-0675">Receptor</keyword>
<reference evidence="13" key="2">
    <citation type="submission" date="2025-08" db="UniProtKB">
        <authorList>
            <consortium name="Ensembl"/>
        </authorList>
    </citation>
    <scope>IDENTIFICATION</scope>
</reference>
<feature type="transmembrane region" description="Helical" evidence="11">
    <location>
        <begin position="128"/>
        <end position="147"/>
    </location>
</feature>
<organism evidence="13 14">
    <name type="scientific">Pygocentrus nattereri</name>
    <name type="common">Red-bellied piranha</name>
    <dbReference type="NCBI Taxonomy" id="42514"/>
    <lineage>
        <taxon>Eukaryota</taxon>
        <taxon>Metazoa</taxon>
        <taxon>Chordata</taxon>
        <taxon>Craniata</taxon>
        <taxon>Vertebrata</taxon>
        <taxon>Euteleostomi</taxon>
        <taxon>Actinopterygii</taxon>
        <taxon>Neopterygii</taxon>
        <taxon>Teleostei</taxon>
        <taxon>Ostariophysi</taxon>
        <taxon>Characiformes</taxon>
        <taxon>Characoidei</taxon>
        <taxon>Pygocentrus</taxon>
    </lineage>
</organism>
<proteinExistence type="predicted"/>
<dbReference type="Proteomes" id="UP001501920">
    <property type="component" value="Chromosome 19"/>
</dbReference>
<dbReference type="PRINTS" id="PR00237">
    <property type="entry name" value="GPCRRHODOPSN"/>
</dbReference>
<feature type="transmembrane region" description="Helical" evidence="11">
    <location>
        <begin position="90"/>
        <end position="107"/>
    </location>
</feature>
<evidence type="ECO:0000256" key="4">
    <source>
        <dbReference type="ARBA" id="ARBA00022989"/>
    </source>
</evidence>
<dbReference type="GO" id="GO:0005886">
    <property type="term" value="C:plasma membrane"/>
    <property type="evidence" value="ECO:0007669"/>
    <property type="project" value="UniProtKB-SubCell"/>
</dbReference>
<keyword evidence="6 11" id="KW-0472">Membrane</keyword>
<evidence type="ECO:0000313" key="14">
    <source>
        <dbReference type="Proteomes" id="UP001501920"/>
    </source>
</evidence>
<dbReference type="SUPFAM" id="SSF81321">
    <property type="entry name" value="Family A G protein-coupled receptor-like"/>
    <property type="match status" value="1"/>
</dbReference>
<feature type="transmembrane region" description="Helical" evidence="11">
    <location>
        <begin position="52"/>
        <end position="70"/>
    </location>
</feature>
<feature type="transmembrane region" description="Helical" evidence="11">
    <location>
        <begin position="220"/>
        <end position="245"/>
    </location>
</feature>
<keyword evidence="5" id="KW-0297">G-protein coupled receptor</keyword>
<dbReference type="RefSeq" id="XP_017542831.1">
    <property type="nucleotide sequence ID" value="XM_017687342.2"/>
</dbReference>
<feature type="compositionally biased region" description="Polar residues" evidence="10">
    <location>
        <begin position="333"/>
        <end position="345"/>
    </location>
</feature>
<dbReference type="GO" id="GO:0035025">
    <property type="term" value="P:positive regulation of Rho protein signal transduction"/>
    <property type="evidence" value="ECO:0007669"/>
    <property type="project" value="TreeGrafter"/>
</dbReference>
<evidence type="ECO:0000256" key="6">
    <source>
        <dbReference type="ARBA" id="ARBA00023136"/>
    </source>
</evidence>
<keyword evidence="3 11" id="KW-0812">Transmembrane</keyword>
<dbReference type="GeneTree" id="ENSGT01040000240444"/>
<dbReference type="InterPro" id="IPR017452">
    <property type="entry name" value="GPCR_Rhodpsn_7TM"/>
</dbReference>
<keyword evidence="9" id="KW-0807">Transducer</keyword>
<evidence type="ECO:0000256" key="7">
    <source>
        <dbReference type="ARBA" id="ARBA00023170"/>
    </source>
</evidence>
<keyword evidence="14" id="KW-1185">Reference proteome</keyword>
<evidence type="ECO:0000256" key="10">
    <source>
        <dbReference type="SAM" id="MobiDB-lite"/>
    </source>
</evidence>
<dbReference type="GO" id="GO:0007200">
    <property type="term" value="P:phospholipase C-activating G protein-coupled receptor signaling pathway"/>
    <property type="evidence" value="ECO:0007669"/>
    <property type="project" value="TreeGrafter"/>
</dbReference>
<protein>
    <recommendedName>
        <fullName evidence="12">G-protein coupled receptors family 1 profile domain-containing protein</fullName>
    </recommendedName>
</protein>
<keyword evidence="2" id="KW-1003">Cell membrane</keyword>
<accession>A0A3B4EHV6</accession>
<reference evidence="13 14" key="1">
    <citation type="submission" date="2020-10" db="EMBL/GenBank/DDBJ databases">
        <title>Pygocentrus nattereri (red-bellied piranha) genome, fPygNat1, primary haplotype.</title>
        <authorList>
            <person name="Myers G."/>
            <person name="Meyer A."/>
            <person name="Karagic N."/>
            <person name="Pippel M."/>
            <person name="Winkler S."/>
            <person name="Tracey A."/>
            <person name="Wood J."/>
            <person name="Formenti G."/>
            <person name="Howe K."/>
            <person name="Fedrigo O."/>
            <person name="Jarvis E.D."/>
        </authorList>
    </citation>
    <scope>NUCLEOTIDE SEQUENCE [LARGE SCALE GENOMIC DNA]</scope>
</reference>
<dbReference type="GO" id="GO:0004930">
    <property type="term" value="F:G protein-coupled receptor activity"/>
    <property type="evidence" value="ECO:0007669"/>
    <property type="project" value="UniProtKB-KW"/>
</dbReference>
<dbReference type="OMA" id="LDGVCYY"/>
<feature type="transmembrane region" description="Helical" evidence="11">
    <location>
        <begin position="20"/>
        <end position="40"/>
    </location>
</feature>
<evidence type="ECO:0000256" key="8">
    <source>
        <dbReference type="ARBA" id="ARBA00023180"/>
    </source>
</evidence>
<dbReference type="FunFam" id="1.20.1070.10:FF:000142">
    <property type="entry name" value="G protein-coupled receptor 55"/>
    <property type="match status" value="1"/>
</dbReference>
<dbReference type="PANTHER" id="PTHR24232">
    <property type="entry name" value="G-PROTEIN COUPLED RECEPTOR"/>
    <property type="match status" value="1"/>
</dbReference>
<feature type="compositionally biased region" description="Basic and acidic residues" evidence="10">
    <location>
        <begin position="318"/>
        <end position="331"/>
    </location>
</feature>
<dbReference type="STRING" id="42514.ENSPNAP00000035440"/>
<dbReference type="PANTHER" id="PTHR24232:SF51">
    <property type="entry name" value="G-PROTEIN COUPLED RECEPTORS FAMILY 1 PROFILE DOMAIN-CONTAINING PROTEIN"/>
    <property type="match status" value="1"/>
</dbReference>
<dbReference type="CTD" id="664762"/>
<comment type="subcellular location">
    <subcellularLocation>
        <location evidence="1">Cell membrane</location>
        <topology evidence="1">Multi-pass membrane protein</topology>
    </subcellularLocation>
</comment>
<evidence type="ECO:0000256" key="5">
    <source>
        <dbReference type="ARBA" id="ARBA00023040"/>
    </source>
</evidence>
<dbReference type="PROSITE" id="PS50262">
    <property type="entry name" value="G_PROTEIN_RECEP_F1_2"/>
    <property type="match status" value="1"/>
</dbReference>
<feature type="region of interest" description="Disordered" evidence="10">
    <location>
        <begin position="305"/>
        <end position="345"/>
    </location>
</feature>
<keyword evidence="4 11" id="KW-1133">Transmembrane helix</keyword>
<evidence type="ECO:0000256" key="11">
    <source>
        <dbReference type="SAM" id="Phobius"/>
    </source>
</evidence>
<dbReference type="Ensembl" id="ENSPNAT00000039223.2">
    <property type="protein sequence ID" value="ENSPNAP00000035440.1"/>
    <property type="gene ID" value="ENSPNAG00000025444.2"/>
</dbReference>
<sequence>MLTEVSMSSCDWVCLMQLLVYVPVLVLGIPLNLAALWKLLSIRRWRESTVYLLNLIINDTLLLLSLPFKIHAYNRNWHLGRPFCSLLESLVYVNVYGSILLSVCIAGDRFVALRFPFAARRLRSPLKSALICLVIWMLVFSCSYPVYSLNHDNTSSSFCFQNFSNRTWENRWIVVSMETVFCCSTVVMVFCSVQVVRLLRDLRKRNPNDPKLRNNKSVKIVLSNLLAFLICFIPYHIAALLYFHYKNSRPGSVFIRQLRYFVHSSLCVGSVNCLADGACYYYILKENLHTAKLERRATLQSTHIRHKNVQSHNQSTEMVREESEESRDPQRLKNGSSNGSFRGKN</sequence>
<name>A0A3B4EHV6_PYGNA</name>
<reference evidence="13" key="3">
    <citation type="submission" date="2025-09" db="UniProtKB">
        <authorList>
            <consortium name="Ensembl"/>
        </authorList>
    </citation>
    <scope>IDENTIFICATION</scope>
</reference>
<dbReference type="Pfam" id="PF00001">
    <property type="entry name" value="7tm_1"/>
    <property type="match status" value="1"/>
</dbReference>
<keyword evidence="8" id="KW-0325">Glycoprotein</keyword>
<dbReference type="AlphaFoldDB" id="A0A3B4EHV6"/>
<evidence type="ECO:0000256" key="1">
    <source>
        <dbReference type="ARBA" id="ARBA00004651"/>
    </source>
</evidence>
<dbReference type="Gene3D" id="1.20.1070.10">
    <property type="entry name" value="Rhodopsin 7-helix transmembrane proteins"/>
    <property type="match status" value="1"/>
</dbReference>
<evidence type="ECO:0000256" key="2">
    <source>
        <dbReference type="ARBA" id="ARBA00022475"/>
    </source>
</evidence>
<dbReference type="GeneID" id="108414474"/>